<evidence type="ECO:0000259" key="1">
    <source>
        <dbReference type="PROSITE" id="PS50181"/>
    </source>
</evidence>
<dbReference type="AlphaFoldDB" id="A0AAV5CP96"/>
<reference evidence="2" key="1">
    <citation type="journal article" date="2018" name="DNA Res.">
        <title>Multiple hybrid de novo genome assembly of finger millet, an orphan allotetraploid crop.</title>
        <authorList>
            <person name="Hatakeyama M."/>
            <person name="Aluri S."/>
            <person name="Balachadran M.T."/>
            <person name="Sivarajan S.R."/>
            <person name="Patrignani A."/>
            <person name="Gruter S."/>
            <person name="Poveda L."/>
            <person name="Shimizu-Inatsugi R."/>
            <person name="Baeten J."/>
            <person name="Francoijs K.J."/>
            <person name="Nataraja K.N."/>
            <person name="Reddy Y.A.N."/>
            <person name="Phadnis S."/>
            <person name="Ravikumar R.L."/>
            <person name="Schlapbach R."/>
            <person name="Sreeman S.M."/>
            <person name="Shimizu K.K."/>
        </authorList>
    </citation>
    <scope>NUCLEOTIDE SEQUENCE</scope>
</reference>
<evidence type="ECO:0000313" key="3">
    <source>
        <dbReference type="Proteomes" id="UP001054889"/>
    </source>
</evidence>
<dbReference type="PROSITE" id="PS50181">
    <property type="entry name" value="FBOX"/>
    <property type="match status" value="1"/>
</dbReference>
<gene>
    <name evidence="2" type="primary">ga17037</name>
    <name evidence="2" type="ORF">PR202_ga17037</name>
</gene>
<dbReference type="EMBL" id="BQKI01000008">
    <property type="protein sequence ID" value="GJM99898.1"/>
    <property type="molecule type" value="Genomic_DNA"/>
</dbReference>
<reference evidence="2" key="2">
    <citation type="submission" date="2021-12" db="EMBL/GenBank/DDBJ databases">
        <title>Resequencing data analysis of finger millet.</title>
        <authorList>
            <person name="Hatakeyama M."/>
            <person name="Aluri S."/>
            <person name="Balachadran M.T."/>
            <person name="Sivarajan S.R."/>
            <person name="Poveda L."/>
            <person name="Shimizu-Inatsugi R."/>
            <person name="Schlapbach R."/>
            <person name="Sreeman S.M."/>
            <person name="Shimizu K.K."/>
        </authorList>
    </citation>
    <scope>NUCLEOTIDE SEQUENCE</scope>
</reference>
<keyword evidence="3" id="KW-1185">Reference proteome</keyword>
<dbReference type="InterPro" id="IPR036047">
    <property type="entry name" value="F-box-like_dom_sf"/>
</dbReference>
<dbReference type="Pfam" id="PF08387">
    <property type="entry name" value="FBD"/>
    <property type="match status" value="1"/>
</dbReference>
<dbReference type="PANTHER" id="PTHR32141">
    <property type="match status" value="1"/>
</dbReference>
<dbReference type="InterPro" id="IPR055302">
    <property type="entry name" value="F-box_dom-containing"/>
</dbReference>
<evidence type="ECO:0000313" key="2">
    <source>
        <dbReference type="EMBL" id="GJM99898.1"/>
    </source>
</evidence>
<feature type="domain" description="F-box" evidence="1">
    <location>
        <begin position="54"/>
        <end position="101"/>
    </location>
</feature>
<sequence length="499" mass="54793">MGVSTSEMQDDPDTLRLGMTVGLVFMYDAIPDPPVSPAAPLASAAALRAPADGVDRISRLPDQILRNVVSRLSAKDAACTAALASRWRSIWRSAPLAFVDAHVLPARVTAEHVVPGGEDASSKAVVAAASGALAKHPGPVRCFHLTRGHMASHQAEAARCLELLAAKGVQELVFFNRPWPHDFPLPVAIFSCVSVTRLHLGVWRLPDTAALPRYARFPHLREVVLSLILMGDRDLAFFVEKSPVLENLTIIASQTPVRLRLVSRSLRCVQLGIFALAEVSVVDAPRLERLFFWMSMLHDDKSRIKIGHAPNLRMLGHWQPGNIDLEIGSTVIKVLTSVSCCIAASTKVSPSTIVPSVRILALEVEFEVCNDVKMLPGFLRCFPNVETLHAYFRGERSELMFLKFIAERARVLKKMVVMVAVEFFSSEDDISAKLKLLTLVKWASQDCKLIVLKNLDTEDGLPAWSFRMASDSSCMDPFDLLTADAELRGADVLHHSSTV</sequence>
<protein>
    <recommendedName>
        <fullName evidence="1">F-box domain-containing protein</fullName>
    </recommendedName>
</protein>
<organism evidence="2 3">
    <name type="scientific">Eleusine coracana subsp. coracana</name>
    <dbReference type="NCBI Taxonomy" id="191504"/>
    <lineage>
        <taxon>Eukaryota</taxon>
        <taxon>Viridiplantae</taxon>
        <taxon>Streptophyta</taxon>
        <taxon>Embryophyta</taxon>
        <taxon>Tracheophyta</taxon>
        <taxon>Spermatophyta</taxon>
        <taxon>Magnoliopsida</taxon>
        <taxon>Liliopsida</taxon>
        <taxon>Poales</taxon>
        <taxon>Poaceae</taxon>
        <taxon>PACMAD clade</taxon>
        <taxon>Chloridoideae</taxon>
        <taxon>Cynodonteae</taxon>
        <taxon>Eleusininae</taxon>
        <taxon>Eleusine</taxon>
    </lineage>
</organism>
<dbReference type="InterPro" id="IPR006566">
    <property type="entry name" value="FBD"/>
</dbReference>
<dbReference type="Pfam" id="PF24758">
    <property type="entry name" value="LRR_At5g56370"/>
    <property type="match status" value="1"/>
</dbReference>
<dbReference type="SUPFAM" id="SSF81383">
    <property type="entry name" value="F-box domain"/>
    <property type="match status" value="1"/>
</dbReference>
<dbReference type="PANTHER" id="PTHR32141:SF181">
    <property type="entry name" value="F-BOX DOMAIN-CONTAINING PROTEIN"/>
    <property type="match status" value="1"/>
</dbReference>
<comment type="caution">
    <text evidence="2">The sequence shown here is derived from an EMBL/GenBank/DDBJ whole genome shotgun (WGS) entry which is preliminary data.</text>
</comment>
<dbReference type="Pfam" id="PF00646">
    <property type="entry name" value="F-box"/>
    <property type="match status" value="1"/>
</dbReference>
<proteinExistence type="predicted"/>
<accession>A0AAV5CP96</accession>
<dbReference type="Proteomes" id="UP001054889">
    <property type="component" value="Unassembled WGS sequence"/>
</dbReference>
<dbReference type="InterPro" id="IPR055411">
    <property type="entry name" value="LRR_FXL15/At3g58940/PEG3-like"/>
</dbReference>
<name>A0AAV5CP96_ELECO</name>
<dbReference type="InterPro" id="IPR001810">
    <property type="entry name" value="F-box_dom"/>
</dbReference>